<dbReference type="EMBL" id="CP058561">
    <property type="protein sequence ID" value="QUH30700.1"/>
    <property type="molecule type" value="Genomic_DNA"/>
</dbReference>
<dbReference type="InterPro" id="IPR010982">
    <property type="entry name" value="Lambda_DNA-bd_dom_sf"/>
</dbReference>
<evidence type="ECO:0000313" key="4">
    <source>
        <dbReference type="Proteomes" id="UP000677305"/>
    </source>
</evidence>
<evidence type="ECO:0000313" key="3">
    <source>
        <dbReference type="EMBL" id="QUH30700.1"/>
    </source>
</evidence>
<reference evidence="3 4" key="1">
    <citation type="submission" date="2020-07" db="EMBL/GenBank/DDBJ databases">
        <title>Vallitalea guaymasensis genome.</title>
        <authorList>
            <person name="Postec A."/>
        </authorList>
    </citation>
    <scope>NUCLEOTIDE SEQUENCE [LARGE SCALE GENOMIC DNA]</scope>
    <source>
        <strain evidence="3 4">Ra1766G1</strain>
    </source>
</reference>
<dbReference type="PROSITE" id="PS50943">
    <property type="entry name" value="HTH_CROC1"/>
    <property type="match status" value="1"/>
</dbReference>
<keyword evidence="4" id="KW-1185">Reference proteome</keyword>
<organism evidence="3 4">
    <name type="scientific">Vallitalea guaymasensis</name>
    <dbReference type="NCBI Taxonomy" id="1185412"/>
    <lineage>
        <taxon>Bacteria</taxon>
        <taxon>Bacillati</taxon>
        <taxon>Bacillota</taxon>
        <taxon>Clostridia</taxon>
        <taxon>Lachnospirales</taxon>
        <taxon>Vallitaleaceae</taxon>
        <taxon>Vallitalea</taxon>
    </lineage>
</organism>
<dbReference type="Pfam" id="PF01381">
    <property type="entry name" value="HTH_3"/>
    <property type="match status" value="1"/>
</dbReference>
<accession>A0A8J8SDN9</accession>
<evidence type="ECO:0000259" key="2">
    <source>
        <dbReference type="PROSITE" id="PS50943"/>
    </source>
</evidence>
<dbReference type="CDD" id="cd00093">
    <property type="entry name" value="HTH_XRE"/>
    <property type="match status" value="1"/>
</dbReference>
<sequence>MSDILNIVGNRIRQFRTAKNLSQEELALKANVDPTHIGRIERGVNNASIEMLNKIITAMGISLEDFFKQTQQPYNTDDEVLSNIIAKLILLNKDEKESMLEFVTNYKLMKKE</sequence>
<feature type="domain" description="HTH cro/C1-type" evidence="2">
    <location>
        <begin position="12"/>
        <end position="66"/>
    </location>
</feature>
<dbReference type="PANTHER" id="PTHR46797">
    <property type="entry name" value="HTH-TYPE TRANSCRIPTIONAL REGULATOR"/>
    <property type="match status" value="1"/>
</dbReference>
<dbReference type="InterPro" id="IPR001387">
    <property type="entry name" value="Cro/C1-type_HTH"/>
</dbReference>
<keyword evidence="1" id="KW-0238">DNA-binding</keyword>
<dbReference type="GO" id="GO:0005829">
    <property type="term" value="C:cytosol"/>
    <property type="evidence" value="ECO:0007669"/>
    <property type="project" value="TreeGrafter"/>
</dbReference>
<dbReference type="Gene3D" id="1.10.260.40">
    <property type="entry name" value="lambda repressor-like DNA-binding domains"/>
    <property type="match status" value="1"/>
</dbReference>
<gene>
    <name evidence="3" type="ORF">HYG85_17965</name>
</gene>
<dbReference type="RefSeq" id="WP_193774833.1">
    <property type="nucleotide sequence ID" value="NZ_CAJXUH010000001.1"/>
</dbReference>
<evidence type="ECO:0000256" key="1">
    <source>
        <dbReference type="ARBA" id="ARBA00023125"/>
    </source>
</evidence>
<name>A0A8J8SDN9_9FIRM</name>
<protein>
    <submittedName>
        <fullName evidence="3">Helix-turn-helix transcriptional regulator</fullName>
    </submittedName>
</protein>
<dbReference type="Proteomes" id="UP000677305">
    <property type="component" value="Chromosome"/>
</dbReference>
<dbReference type="GO" id="GO:0003700">
    <property type="term" value="F:DNA-binding transcription factor activity"/>
    <property type="evidence" value="ECO:0007669"/>
    <property type="project" value="TreeGrafter"/>
</dbReference>
<dbReference type="KEGG" id="vgu:HYG85_17965"/>
<dbReference type="GO" id="GO:0003677">
    <property type="term" value="F:DNA binding"/>
    <property type="evidence" value="ECO:0007669"/>
    <property type="project" value="UniProtKB-KW"/>
</dbReference>
<dbReference type="AlphaFoldDB" id="A0A8J8SDN9"/>
<dbReference type="SUPFAM" id="SSF47413">
    <property type="entry name" value="lambda repressor-like DNA-binding domains"/>
    <property type="match status" value="1"/>
</dbReference>
<dbReference type="PANTHER" id="PTHR46797:SF1">
    <property type="entry name" value="METHYLPHOSPHONATE SYNTHASE"/>
    <property type="match status" value="1"/>
</dbReference>
<dbReference type="SMART" id="SM00530">
    <property type="entry name" value="HTH_XRE"/>
    <property type="match status" value="1"/>
</dbReference>
<dbReference type="InterPro" id="IPR050807">
    <property type="entry name" value="TransReg_Diox_bact_type"/>
</dbReference>
<proteinExistence type="predicted"/>